<keyword evidence="4 7" id="KW-0812">Transmembrane</keyword>
<keyword evidence="3" id="KW-1003">Cell membrane</keyword>
<feature type="transmembrane region" description="Helical" evidence="7">
    <location>
        <begin position="31"/>
        <end position="51"/>
    </location>
</feature>
<feature type="transmembrane region" description="Helical" evidence="7">
    <location>
        <begin position="128"/>
        <end position="148"/>
    </location>
</feature>
<dbReference type="PANTHER" id="PTHR30106:SF2">
    <property type="entry name" value="UPF0324 INNER MEMBRANE PROTEIN YEIH"/>
    <property type="match status" value="1"/>
</dbReference>
<comment type="subcellular location">
    <subcellularLocation>
        <location evidence="1">Cell membrane</location>
        <topology evidence="1">Multi-pass membrane protein</topology>
    </subcellularLocation>
</comment>
<dbReference type="EMBL" id="CP089982">
    <property type="protein sequence ID" value="WXA90658.1"/>
    <property type="molecule type" value="Genomic_DNA"/>
</dbReference>
<feature type="transmembrane region" description="Helical" evidence="7">
    <location>
        <begin position="97"/>
        <end position="116"/>
    </location>
</feature>
<dbReference type="Pfam" id="PF03601">
    <property type="entry name" value="Cons_hypoth698"/>
    <property type="match status" value="1"/>
</dbReference>
<feature type="transmembrane region" description="Helical" evidence="7">
    <location>
        <begin position="228"/>
        <end position="247"/>
    </location>
</feature>
<evidence type="ECO:0000256" key="1">
    <source>
        <dbReference type="ARBA" id="ARBA00004651"/>
    </source>
</evidence>
<feature type="transmembrane region" description="Helical" evidence="7">
    <location>
        <begin position="353"/>
        <end position="373"/>
    </location>
</feature>
<protein>
    <submittedName>
        <fullName evidence="8">Sulfate exporter family transporter</fullName>
    </submittedName>
</protein>
<keyword evidence="9" id="KW-1185">Reference proteome</keyword>
<feature type="transmembrane region" description="Helical" evidence="7">
    <location>
        <begin position="299"/>
        <end position="316"/>
    </location>
</feature>
<gene>
    <name evidence="8" type="ORF">LZC95_29925</name>
</gene>
<evidence type="ECO:0000256" key="4">
    <source>
        <dbReference type="ARBA" id="ARBA00022692"/>
    </source>
</evidence>
<organism evidence="8 9">
    <name type="scientific">Pendulispora brunnea</name>
    <dbReference type="NCBI Taxonomy" id="2905690"/>
    <lineage>
        <taxon>Bacteria</taxon>
        <taxon>Pseudomonadati</taxon>
        <taxon>Myxococcota</taxon>
        <taxon>Myxococcia</taxon>
        <taxon>Myxococcales</taxon>
        <taxon>Sorangiineae</taxon>
        <taxon>Pendulisporaceae</taxon>
        <taxon>Pendulispora</taxon>
    </lineage>
</organism>
<keyword evidence="5 7" id="KW-1133">Transmembrane helix</keyword>
<dbReference type="PANTHER" id="PTHR30106">
    <property type="entry name" value="INNER MEMBRANE PROTEIN YEIH-RELATED"/>
    <property type="match status" value="1"/>
</dbReference>
<evidence type="ECO:0000313" key="8">
    <source>
        <dbReference type="EMBL" id="WXA90658.1"/>
    </source>
</evidence>
<evidence type="ECO:0000256" key="3">
    <source>
        <dbReference type="ARBA" id="ARBA00022475"/>
    </source>
</evidence>
<dbReference type="InterPro" id="IPR018383">
    <property type="entry name" value="UPF0324_pro"/>
</dbReference>
<evidence type="ECO:0000256" key="2">
    <source>
        <dbReference type="ARBA" id="ARBA00007977"/>
    </source>
</evidence>
<comment type="similarity">
    <text evidence="2">Belongs to the UPF0324 family.</text>
</comment>
<proteinExistence type="inferred from homology"/>
<evidence type="ECO:0000256" key="7">
    <source>
        <dbReference type="SAM" id="Phobius"/>
    </source>
</evidence>
<reference evidence="8 9" key="1">
    <citation type="submission" date="2021-12" db="EMBL/GenBank/DDBJ databases">
        <title>Discovery of the Pendulisporaceae a myxobacterial family with distinct sporulation behavior and unique specialized metabolism.</title>
        <authorList>
            <person name="Garcia R."/>
            <person name="Popoff A."/>
            <person name="Bader C.D."/>
            <person name="Loehr J."/>
            <person name="Walesch S."/>
            <person name="Walt C."/>
            <person name="Boldt J."/>
            <person name="Bunk B."/>
            <person name="Haeckl F.J.F.P.J."/>
            <person name="Gunesch A.P."/>
            <person name="Birkelbach J."/>
            <person name="Nuebel U."/>
            <person name="Pietschmann T."/>
            <person name="Bach T."/>
            <person name="Mueller R."/>
        </authorList>
    </citation>
    <scope>NUCLEOTIDE SEQUENCE [LARGE SCALE GENOMIC DNA]</scope>
    <source>
        <strain evidence="8 9">MSr12523</strain>
    </source>
</reference>
<feature type="transmembrane region" description="Helical" evidence="7">
    <location>
        <begin position="328"/>
        <end position="347"/>
    </location>
</feature>
<dbReference type="RefSeq" id="WP_394841276.1">
    <property type="nucleotide sequence ID" value="NZ_CP089982.1"/>
</dbReference>
<evidence type="ECO:0000313" key="9">
    <source>
        <dbReference type="Proteomes" id="UP001379533"/>
    </source>
</evidence>
<name>A0ABZ2JVZ4_9BACT</name>
<dbReference type="Proteomes" id="UP001379533">
    <property type="component" value="Chromosome"/>
</dbReference>
<accession>A0ABZ2JVZ4</accession>
<keyword evidence="6 7" id="KW-0472">Membrane</keyword>
<evidence type="ECO:0000256" key="5">
    <source>
        <dbReference type="ARBA" id="ARBA00022989"/>
    </source>
</evidence>
<feature type="transmembrane region" description="Helical" evidence="7">
    <location>
        <begin position="259"/>
        <end position="279"/>
    </location>
</feature>
<sequence>MIPGLALAFGVGLAALGIRHALPPSPYVSDVLVAIALGALILNTPLARLLRLPRPSENAATHAYAKGLTFTGKWVLRGAIVLMGLKVQTKFLGAGEVALILGVAAASIPSAFFVAHAMGTWLGLRRPLVDLVAGGTMICGASAIQAIAPVTGGERDDQGIAIATVFVFSVTALLAFRPIALYLEIDPSYAGLWAGLSVNDLSSAIAVGQQMGGAGDAGGVMAAASKSARVLLLAPTLVAFAVLRGHAAAGAEGDLRKRITSHLPGFLLGYLALAAARALGDRVFAGNSAWAAALDVNRTMVDVAMVSVSAAIGLHLELRGLLRAGVRALAVGGVTSVWMASVTLSMICAGARGSTYTVVLVGAGALAASYLLWRIEKGRALRKNGLRVGGNAEMIGTGQHHELRVR</sequence>
<feature type="transmembrane region" description="Helical" evidence="7">
    <location>
        <begin position="160"/>
        <end position="183"/>
    </location>
</feature>
<evidence type="ECO:0000256" key="6">
    <source>
        <dbReference type="ARBA" id="ARBA00023136"/>
    </source>
</evidence>